<name>A0A0C3D5L6_9AGAM</name>
<feature type="compositionally biased region" description="Acidic residues" evidence="1">
    <location>
        <begin position="217"/>
        <end position="231"/>
    </location>
</feature>
<protein>
    <submittedName>
        <fullName evidence="2">Uncharacterized protein</fullName>
    </submittedName>
</protein>
<reference evidence="2 3" key="1">
    <citation type="submission" date="2014-04" db="EMBL/GenBank/DDBJ databases">
        <authorList>
            <consortium name="DOE Joint Genome Institute"/>
            <person name="Kuo A."/>
            <person name="Kohler A."/>
            <person name="Nagy L.G."/>
            <person name="Floudas D."/>
            <person name="Copeland A."/>
            <person name="Barry K.W."/>
            <person name="Cichocki N."/>
            <person name="Veneault-Fourrey C."/>
            <person name="LaButti K."/>
            <person name="Lindquist E.A."/>
            <person name="Lipzen A."/>
            <person name="Lundell T."/>
            <person name="Morin E."/>
            <person name="Murat C."/>
            <person name="Sun H."/>
            <person name="Tunlid A."/>
            <person name="Henrissat B."/>
            <person name="Grigoriev I.V."/>
            <person name="Hibbett D.S."/>
            <person name="Martin F."/>
            <person name="Nordberg H.P."/>
            <person name="Cantor M.N."/>
            <person name="Hua S.X."/>
        </authorList>
    </citation>
    <scope>NUCLEOTIDE SEQUENCE [LARGE SCALE GENOMIC DNA]</scope>
    <source>
        <strain evidence="2 3">Foug A</strain>
    </source>
</reference>
<feature type="compositionally biased region" description="Polar residues" evidence="1">
    <location>
        <begin position="204"/>
        <end position="216"/>
    </location>
</feature>
<evidence type="ECO:0000313" key="3">
    <source>
        <dbReference type="Proteomes" id="UP000053989"/>
    </source>
</evidence>
<feature type="compositionally biased region" description="Polar residues" evidence="1">
    <location>
        <begin position="25"/>
        <end position="38"/>
    </location>
</feature>
<reference evidence="3" key="2">
    <citation type="submission" date="2015-01" db="EMBL/GenBank/DDBJ databases">
        <title>Evolutionary Origins and Diversification of the Mycorrhizal Mutualists.</title>
        <authorList>
            <consortium name="DOE Joint Genome Institute"/>
            <consortium name="Mycorrhizal Genomics Consortium"/>
            <person name="Kohler A."/>
            <person name="Kuo A."/>
            <person name="Nagy L.G."/>
            <person name="Floudas D."/>
            <person name="Copeland A."/>
            <person name="Barry K.W."/>
            <person name="Cichocki N."/>
            <person name="Veneault-Fourrey C."/>
            <person name="LaButti K."/>
            <person name="Lindquist E.A."/>
            <person name="Lipzen A."/>
            <person name="Lundell T."/>
            <person name="Morin E."/>
            <person name="Murat C."/>
            <person name="Riley R."/>
            <person name="Ohm R."/>
            <person name="Sun H."/>
            <person name="Tunlid A."/>
            <person name="Henrissat B."/>
            <person name="Grigoriev I.V."/>
            <person name="Hibbett D.S."/>
            <person name="Martin F."/>
        </authorList>
    </citation>
    <scope>NUCLEOTIDE SEQUENCE [LARGE SCALE GENOMIC DNA]</scope>
    <source>
        <strain evidence="3">Foug A</strain>
    </source>
</reference>
<proteinExistence type="predicted"/>
<organism evidence="2 3">
    <name type="scientific">Scleroderma citrinum Foug A</name>
    <dbReference type="NCBI Taxonomy" id="1036808"/>
    <lineage>
        <taxon>Eukaryota</taxon>
        <taxon>Fungi</taxon>
        <taxon>Dikarya</taxon>
        <taxon>Basidiomycota</taxon>
        <taxon>Agaricomycotina</taxon>
        <taxon>Agaricomycetes</taxon>
        <taxon>Agaricomycetidae</taxon>
        <taxon>Boletales</taxon>
        <taxon>Sclerodermatineae</taxon>
        <taxon>Sclerodermataceae</taxon>
        <taxon>Scleroderma</taxon>
    </lineage>
</organism>
<dbReference type="Proteomes" id="UP000053989">
    <property type="component" value="Unassembled WGS sequence"/>
</dbReference>
<dbReference type="EMBL" id="KN822260">
    <property type="protein sequence ID" value="KIM51401.1"/>
    <property type="molecule type" value="Genomic_DNA"/>
</dbReference>
<evidence type="ECO:0000313" key="2">
    <source>
        <dbReference type="EMBL" id="KIM51401.1"/>
    </source>
</evidence>
<gene>
    <name evidence="2" type="ORF">SCLCIDRAFT_33467</name>
</gene>
<keyword evidence="3" id="KW-1185">Reference proteome</keyword>
<sequence length="231" mass="24412">MVATRLKNEEAHPGLPDLPSPKQRAGQSKVTKGTQQKQKNLAITEVAALETELLAAQEHAKANACQPAGPGISKKQHSQTTATVGTSANLANLGTATVSPRQVVRDNDQIMADAMAMQQNLGERTGNQIGAVVVTMQSNGCDQLMDRSGYQDEGTNEMERADGNSDLNISGQNGKKGKAKGKGVAGTVRDAVRLQKEALRKNSHQPTEHTTSASPTDSEESSDNDNDNGGR</sequence>
<dbReference type="InParanoid" id="A0A0C3D5L6"/>
<feature type="region of interest" description="Disordered" evidence="1">
    <location>
        <begin position="1"/>
        <end position="38"/>
    </location>
</feature>
<evidence type="ECO:0000256" key="1">
    <source>
        <dbReference type="SAM" id="MobiDB-lite"/>
    </source>
</evidence>
<dbReference type="HOGENOM" id="CLU_1200413_0_0_1"/>
<feature type="compositionally biased region" description="Basic and acidic residues" evidence="1">
    <location>
        <begin position="1"/>
        <end position="12"/>
    </location>
</feature>
<feature type="region of interest" description="Disordered" evidence="1">
    <location>
        <begin position="147"/>
        <end position="231"/>
    </location>
</feature>
<accession>A0A0C3D5L6</accession>
<feature type="compositionally biased region" description="Basic and acidic residues" evidence="1">
    <location>
        <begin position="190"/>
        <end position="200"/>
    </location>
</feature>
<dbReference type="OrthoDB" id="10667310at2759"/>
<dbReference type="AlphaFoldDB" id="A0A0C3D5L6"/>